<reference evidence="7" key="1">
    <citation type="submission" date="2021-08" db="EMBL/GenBank/DDBJ databases">
        <authorList>
            <person name="Misof B."/>
            <person name="Oliver O."/>
            <person name="Podsiadlowski L."/>
            <person name="Donath A."/>
            <person name="Peters R."/>
            <person name="Mayer C."/>
            <person name="Rust J."/>
            <person name="Gunkel S."/>
            <person name="Lesny P."/>
            <person name="Martin S."/>
            <person name="Oeyen J.P."/>
            <person name="Petersen M."/>
            <person name="Panagiotis P."/>
            <person name="Wilbrandt J."/>
            <person name="Tanja T."/>
        </authorList>
    </citation>
    <scope>NUCLEOTIDE SEQUENCE</scope>
    <source>
        <strain evidence="7">GBR_01_08_01A</strain>
        <tissue evidence="7">Thorax + abdomen</tissue>
    </source>
</reference>
<dbReference type="PROSITE" id="PS51450">
    <property type="entry name" value="LRR"/>
    <property type="match status" value="2"/>
</dbReference>
<keyword evidence="5" id="KW-0812">Transmembrane</keyword>
<reference evidence="7" key="2">
    <citation type="journal article" date="2023" name="Commun. Biol.">
        <title>Intrasexual cuticular hydrocarbon dimorphism in a wasp sheds light on hydrocarbon biosynthesis genes in Hymenoptera.</title>
        <authorList>
            <person name="Moris V.C."/>
            <person name="Podsiadlowski L."/>
            <person name="Martin S."/>
            <person name="Oeyen J.P."/>
            <person name="Donath A."/>
            <person name="Petersen M."/>
            <person name="Wilbrandt J."/>
            <person name="Misof B."/>
            <person name="Liedtke D."/>
            <person name="Thamm M."/>
            <person name="Scheiner R."/>
            <person name="Schmitt T."/>
            <person name="Niehuis O."/>
        </authorList>
    </citation>
    <scope>NUCLEOTIDE SEQUENCE</scope>
    <source>
        <strain evidence="7">GBR_01_08_01A</strain>
    </source>
</reference>
<keyword evidence="5" id="KW-0472">Membrane</keyword>
<name>A0AAD9RFT3_9HYME</name>
<evidence type="ECO:0000259" key="6">
    <source>
        <dbReference type="SMART" id="SM00082"/>
    </source>
</evidence>
<evidence type="ECO:0000256" key="4">
    <source>
        <dbReference type="SAM" id="MobiDB-lite"/>
    </source>
</evidence>
<dbReference type="InterPro" id="IPR003591">
    <property type="entry name" value="Leu-rich_rpt_typical-subtyp"/>
</dbReference>
<dbReference type="InterPro" id="IPR000483">
    <property type="entry name" value="Cys-rich_flank_reg_C"/>
</dbReference>
<feature type="compositionally biased region" description="Polar residues" evidence="4">
    <location>
        <begin position="691"/>
        <end position="706"/>
    </location>
</feature>
<evidence type="ECO:0000256" key="1">
    <source>
        <dbReference type="ARBA" id="ARBA00022614"/>
    </source>
</evidence>
<dbReference type="PANTHER" id="PTHR24366:SF96">
    <property type="entry name" value="LEUCINE RICH REPEAT CONTAINING 53"/>
    <property type="match status" value="1"/>
</dbReference>
<feature type="domain" description="LRRCT" evidence="6">
    <location>
        <begin position="220"/>
        <end position="269"/>
    </location>
</feature>
<evidence type="ECO:0000256" key="2">
    <source>
        <dbReference type="ARBA" id="ARBA00022729"/>
    </source>
</evidence>
<evidence type="ECO:0000256" key="3">
    <source>
        <dbReference type="ARBA" id="ARBA00022737"/>
    </source>
</evidence>
<feature type="region of interest" description="Disordered" evidence="4">
    <location>
        <begin position="274"/>
        <end position="294"/>
    </location>
</feature>
<feature type="compositionally biased region" description="Polar residues" evidence="4">
    <location>
        <begin position="636"/>
        <end position="650"/>
    </location>
</feature>
<feature type="compositionally biased region" description="Basic and acidic residues" evidence="4">
    <location>
        <begin position="670"/>
        <end position="690"/>
    </location>
</feature>
<dbReference type="Pfam" id="PF13855">
    <property type="entry name" value="LRR_8"/>
    <property type="match status" value="1"/>
</dbReference>
<feature type="transmembrane region" description="Helical" evidence="5">
    <location>
        <begin position="552"/>
        <end position="574"/>
    </location>
</feature>
<dbReference type="Proteomes" id="UP001258017">
    <property type="component" value="Unassembled WGS sequence"/>
</dbReference>
<evidence type="ECO:0000256" key="5">
    <source>
        <dbReference type="SAM" id="Phobius"/>
    </source>
</evidence>
<evidence type="ECO:0000313" key="7">
    <source>
        <dbReference type="EMBL" id="KAK2578874.1"/>
    </source>
</evidence>
<gene>
    <name evidence="7" type="ORF">KPH14_009742</name>
</gene>
<dbReference type="InterPro" id="IPR001611">
    <property type="entry name" value="Leu-rich_rpt"/>
</dbReference>
<dbReference type="EMBL" id="JAIFRP010000142">
    <property type="protein sequence ID" value="KAK2578874.1"/>
    <property type="molecule type" value="Genomic_DNA"/>
</dbReference>
<proteinExistence type="predicted"/>
<keyword evidence="3" id="KW-0677">Repeat</keyword>
<keyword evidence="1" id="KW-0433">Leucine-rich repeat</keyword>
<dbReference type="AlphaFoldDB" id="A0AAD9RFT3"/>
<keyword evidence="2" id="KW-0732">Signal</keyword>
<dbReference type="SUPFAM" id="SSF52058">
    <property type="entry name" value="L domain-like"/>
    <property type="match status" value="1"/>
</dbReference>
<dbReference type="Gene3D" id="3.80.10.10">
    <property type="entry name" value="Ribonuclease Inhibitor"/>
    <property type="match status" value="1"/>
</dbReference>
<keyword evidence="8" id="KW-1185">Reference proteome</keyword>
<feature type="region of interest" description="Disordered" evidence="4">
    <location>
        <begin position="630"/>
        <end position="753"/>
    </location>
</feature>
<organism evidence="7 8">
    <name type="scientific">Odynerus spinipes</name>
    <dbReference type="NCBI Taxonomy" id="1348599"/>
    <lineage>
        <taxon>Eukaryota</taxon>
        <taxon>Metazoa</taxon>
        <taxon>Ecdysozoa</taxon>
        <taxon>Arthropoda</taxon>
        <taxon>Hexapoda</taxon>
        <taxon>Insecta</taxon>
        <taxon>Pterygota</taxon>
        <taxon>Neoptera</taxon>
        <taxon>Endopterygota</taxon>
        <taxon>Hymenoptera</taxon>
        <taxon>Apocrita</taxon>
        <taxon>Aculeata</taxon>
        <taxon>Vespoidea</taxon>
        <taxon>Vespidae</taxon>
        <taxon>Eumeninae</taxon>
        <taxon>Odynerus</taxon>
    </lineage>
</organism>
<evidence type="ECO:0000313" key="8">
    <source>
        <dbReference type="Proteomes" id="UP001258017"/>
    </source>
</evidence>
<feature type="compositionally biased region" description="Basic and acidic residues" evidence="4">
    <location>
        <begin position="651"/>
        <end position="660"/>
    </location>
</feature>
<dbReference type="PANTHER" id="PTHR24366">
    <property type="entry name" value="IG(IMMUNOGLOBULIN) AND LRR(LEUCINE RICH REPEAT) DOMAINS"/>
    <property type="match status" value="1"/>
</dbReference>
<dbReference type="SMART" id="SM00369">
    <property type="entry name" value="LRR_TYP"/>
    <property type="match status" value="3"/>
</dbReference>
<feature type="region of interest" description="Disordered" evidence="4">
    <location>
        <begin position="419"/>
        <end position="438"/>
    </location>
</feature>
<keyword evidence="5" id="KW-1133">Transmembrane helix</keyword>
<dbReference type="InterPro" id="IPR032675">
    <property type="entry name" value="LRR_dom_sf"/>
</dbReference>
<accession>A0AAD9RFT3</accession>
<sequence length="753" mass="81475">MLGRSMGALSASSSRLLQEGARPPGTISGITGSSVTRNELDHEAVPGCFRCDAVVDATSEEISHRSDKKMQTVGSSLLFLLLLLHSSSLTNGLCTSENGTTAQCHELKDVKYIESHHLESLKASVTDGVLDPEILRNLTNLKHLDLSDGDMKNIEPGTFRTLSNLKSLDLANNRLEYLDLSSLEGLNELRSLNLRRNNIAQLPPVLLRLKNLKHLDVHGNPLECNCRTLHVRDLLTKRGVKLSKKVTCAGPNGSKGTSLLKLETQRVCSEEQADKEMLGDQPYEGSGDVGSGDVFDELDTDDEFKDTPEITLRPQEEEIETPAPEIEQVSSVEPSTTASTVLETGSTIGSEAINPTVPTEASLERTTKESEELFFDSEEQKATTEMSMKKPVKDSLFYPVEGSGDEGSGFEGSGFGIPNWSREDEEADGSEDPTIVTSSTSAESLLDILFGVFWSTTATPEEKKEPSLEEEQFIDASSTKTFHALGEIPVTKSMTEGTTVTVALTSTTISPELVEVGEAKDMSKLGTVNAEVASMNEELAEVSPARQSKKGMGSYVVLAALLAILAALIGFAAYKGDFCRKKRKRGDVENGTEQKDMQKSLLDTGNMAQPKIASNGNPENVPLVDGTIEHEDTKDTTGSQETPRAQNGTSDHVDHVDPVKPPRKVLNTQEESKPIQENHQDSISSKDDSFSARTSPVESARTTSPRLTEANDPPLSPGAQRVKITLQENPDSVPKTPILITRTSAGDNLVKTP</sequence>
<protein>
    <recommendedName>
        <fullName evidence="6">LRRCT domain-containing protein</fullName>
    </recommendedName>
</protein>
<feature type="region of interest" description="Disordered" evidence="4">
    <location>
        <begin position="1"/>
        <end position="33"/>
    </location>
</feature>
<dbReference type="SMART" id="SM00082">
    <property type="entry name" value="LRRCT"/>
    <property type="match status" value="1"/>
</dbReference>
<dbReference type="GO" id="GO:0071944">
    <property type="term" value="C:cell periphery"/>
    <property type="evidence" value="ECO:0007669"/>
    <property type="project" value="UniProtKB-ARBA"/>
</dbReference>
<comment type="caution">
    <text evidence="7">The sequence shown here is derived from an EMBL/GenBank/DDBJ whole genome shotgun (WGS) entry which is preliminary data.</text>
</comment>